<accession>A0A7W6ET72</accession>
<dbReference type="Gene3D" id="3.40.50.300">
    <property type="entry name" value="P-loop containing nucleotide triphosphate hydrolases"/>
    <property type="match status" value="1"/>
</dbReference>
<dbReference type="HAMAP" id="MF_00376">
    <property type="entry name" value="Dephospho_CoA_kinase"/>
    <property type="match status" value="1"/>
</dbReference>
<keyword evidence="5 7" id="KW-0418">Kinase</keyword>
<comment type="caution">
    <text evidence="7">The sequence shown here is derived from an EMBL/GenBank/DDBJ whole genome shotgun (WGS) entry which is preliminary data.</text>
</comment>
<dbReference type="InterPro" id="IPR001977">
    <property type="entry name" value="Depp_CoAkinase"/>
</dbReference>
<keyword evidence="5 7" id="KW-0808">Transferase</keyword>
<dbReference type="PANTHER" id="PTHR10695:SF46">
    <property type="entry name" value="BIFUNCTIONAL COENZYME A SYNTHASE-RELATED"/>
    <property type="match status" value="1"/>
</dbReference>
<dbReference type="PROSITE" id="PS51219">
    <property type="entry name" value="DPCK"/>
    <property type="match status" value="1"/>
</dbReference>
<keyword evidence="3 5" id="KW-0067">ATP-binding</keyword>
<dbReference type="AlphaFoldDB" id="A0A7W6ET72"/>
<comment type="catalytic activity">
    <reaction evidence="5">
        <text>3'-dephospho-CoA + ATP = ADP + CoA + H(+)</text>
        <dbReference type="Rhea" id="RHEA:18245"/>
        <dbReference type="ChEBI" id="CHEBI:15378"/>
        <dbReference type="ChEBI" id="CHEBI:30616"/>
        <dbReference type="ChEBI" id="CHEBI:57287"/>
        <dbReference type="ChEBI" id="CHEBI:57328"/>
        <dbReference type="ChEBI" id="CHEBI:456216"/>
        <dbReference type="EC" id="2.7.1.24"/>
    </reaction>
</comment>
<dbReference type="GO" id="GO:0004140">
    <property type="term" value="F:dephospho-CoA kinase activity"/>
    <property type="evidence" value="ECO:0007669"/>
    <property type="project" value="UniProtKB-UniRule"/>
</dbReference>
<sequence length="198" mass="22392">MALQIGITGGIGSGKSMVCRIFKALGAPFYSADERAKWLLNNDEKLKKTVEALLGKDAYLADGSYNRRWVAQEVFSKPALLQQLNAIVHPRVGEDTEAWVKRHKKAPYLVKEAAIMARAGQRNSLDKIIVVEAPVALRVARVLQRDAQRSEAEIRDIISRQISDDERLQLADFVIKNDESQLLTPQVWELHQLFCKKR</sequence>
<dbReference type="PANTHER" id="PTHR10695">
    <property type="entry name" value="DEPHOSPHO-COA KINASE-RELATED"/>
    <property type="match status" value="1"/>
</dbReference>
<reference evidence="7 8" key="1">
    <citation type="submission" date="2020-08" db="EMBL/GenBank/DDBJ databases">
        <title>Genomic Encyclopedia of Type Strains, Phase IV (KMG-IV): sequencing the most valuable type-strain genomes for metagenomic binning, comparative biology and taxonomic classification.</title>
        <authorList>
            <person name="Goeker M."/>
        </authorList>
    </citation>
    <scope>NUCLEOTIDE SEQUENCE [LARGE SCALE GENOMIC DNA]</scope>
    <source>
        <strain evidence="7 8">DSM 17976</strain>
    </source>
</reference>
<dbReference type="Pfam" id="PF01121">
    <property type="entry name" value="CoaE"/>
    <property type="match status" value="1"/>
</dbReference>
<evidence type="ECO:0000256" key="1">
    <source>
        <dbReference type="ARBA" id="ARBA00009018"/>
    </source>
</evidence>
<comment type="similarity">
    <text evidence="1 5">Belongs to the CoaE family.</text>
</comment>
<keyword evidence="2 5" id="KW-0547">Nucleotide-binding</keyword>
<evidence type="ECO:0000256" key="6">
    <source>
        <dbReference type="NCBIfam" id="TIGR00152"/>
    </source>
</evidence>
<protein>
    <recommendedName>
        <fullName evidence="5 6">Dephospho-CoA kinase</fullName>
        <ecNumber evidence="5 6">2.7.1.24</ecNumber>
    </recommendedName>
    <alternativeName>
        <fullName evidence="5">Dephosphocoenzyme A kinase</fullName>
    </alternativeName>
</protein>
<dbReference type="GO" id="GO:0015937">
    <property type="term" value="P:coenzyme A biosynthetic process"/>
    <property type="evidence" value="ECO:0007669"/>
    <property type="project" value="UniProtKB-UniRule"/>
</dbReference>
<dbReference type="GO" id="GO:0005524">
    <property type="term" value="F:ATP binding"/>
    <property type="evidence" value="ECO:0007669"/>
    <property type="project" value="UniProtKB-UniRule"/>
</dbReference>
<evidence type="ECO:0000256" key="5">
    <source>
        <dbReference type="HAMAP-Rule" id="MF_00376"/>
    </source>
</evidence>
<proteinExistence type="inferred from homology"/>
<keyword evidence="5" id="KW-0963">Cytoplasm</keyword>
<dbReference type="EC" id="2.7.1.24" evidence="5 6"/>
<comment type="function">
    <text evidence="5">Catalyzes the phosphorylation of the 3'-hydroxyl group of dephosphocoenzyme A to form coenzyme A.</text>
</comment>
<dbReference type="UniPathway" id="UPA00241">
    <property type="reaction ID" value="UER00356"/>
</dbReference>
<evidence type="ECO:0000313" key="8">
    <source>
        <dbReference type="Proteomes" id="UP000541352"/>
    </source>
</evidence>
<dbReference type="NCBIfam" id="TIGR00152">
    <property type="entry name" value="dephospho-CoA kinase"/>
    <property type="match status" value="1"/>
</dbReference>
<dbReference type="CDD" id="cd02022">
    <property type="entry name" value="DPCK"/>
    <property type="match status" value="1"/>
</dbReference>
<dbReference type="RefSeq" id="WP_183979060.1">
    <property type="nucleotide sequence ID" value="NZ_JACIBY010000017.1"/>
</dbReference>
<dbReference type="EMBL" id="JACIBY010000017">
    <property type="protein sequence ID" value="MBB3841408.1"/>
    <property type="molecule type" value="Genomic_DNA"/>
</dbReference>
<keyword evidence="4 5" id="KW-0173">Coenzyme A biosynthesis</keyword>
<comment type="subcellular location">
    <subcellularLocation>
        <location evidence="5">Cytoplasm</location>
    </subcellularLocation>
</comment>
<dbReference type="SUPFAM" id="SSF52540">
    <property type="entry name" value="P-loop containing nucleoside triphosphate hydrolases"/>
    <property type="match status" value="1"/>
</dbReference>
<organism evidence="7 8">
    <name type="scientific">Runella defluvii</name>
    <dbReference type="NCBI Taxonomy" id="370973"/>
    <lineage>
        <taxon>Bacteria</taxon>
        <taxon>Pseudomonadati</taxon>
        <taxon>Bacteroidota</taxon>
        <taxon>Cytophagia</taxon>
        <taxon>Cytophagales</taxon>
        <taxon>Spirosomataceae</taxon>
        <taxon>Runella</taxon>
    </lineage>
</organism>
<evidence type="ECO:0000256" key="3">
    <source>
        <dbReference type="ARBA" id="ARBA00022840"/>
    </source>
</evidence>
<dbReference type="GO" id="GO:0005737">
    <property type="term" value="C:cytoplasm"/>
    <property type="evidence" value="ECO:0007669"/>
    <property type="project" value="UniProtKB-SubCell"/>
</dbReference>
<gene>
    <name evidence="5" type="primary">coaE</name>
    <name evidence="7" type="ORF">FHS57_005436</name>
</gene>
<keyword evidence="8" id="KW-1185">Reference proteome</keyword>
<evidence type="ECO:0000256" key="4">
    <source>
        <dbReference type="ARBA" id="ARBA00022993"/>
    </source>
</evidence>
<dbReference type="InterPro" id="IPR027417">
    <property type="entry name" value="P-loop_NTPase"/>
</dbReference>
<comment type="pathway">
    <text evidence="5">Cofactor biosynthesis; coenzyme A biosynthesis; CoA from (R)-pantothenate: step 5/5.</text>
</comment>
<name>A0A7W6ET72_9BACT</name>
<dbReference type="Proteomes" id="UP000541352">
    <property type="component" value="Unassembled WGS sequence"/>
</dbReference>
<feature type="binding site" evidence="5">
    <location>
        <begin position="12"/>
        <end position="17"/>
    </location>
    <ligand>
        <name>ATP</name>
        <dbReference type="ChEBI" id="CHEBI:30616"/>
    </ligand>
</feature>
<evidence type="ECO:0000313" key="7">
    <source>
        <dbReference type="EMBL" id="MBB3841408.1"/>
    </source>
</evidence>
<evidence type="ECO:0000256" key="2">
    <source>
        <dbReference type="ARBA" id="ARBA00022741"/>
    </source>
</evidence>